<dbReference type="EMBL" id="KV453909">
    <property type="protein sequence ID" value="ODV82263.1"/>
    <property type="molecule type" value="Genomic_DNA"/>
</dbReference>
<accession>A0A1E4SRX0</accession>
<protein>
    <submittedName>
        <fullName evidence="1">Uncharacterized protein</fullName>
    </submittedName>
</protein>
<reference evidence="2" key="1">
    <citation type="submission" date="2016-05" db="EMBL/GenBank/DDBJ databases">
        <title>Comparative genomics of biotechnologically important yeasts.</title>
        <authorList>
            <consortium name="DOE Joint Genome Institute"/>
            <person name="Riley R."/>
            <person name="Haridas S."/>
            <person name="Wolfe K.H."/>
            <person name="Lopes M.R."/>
            <person name="Hittinger C.T."/>
            <person name="Goker M."/>
            <person name="Salamov A."/>
            <person name="Wisecaver J."/>
            <person name="Long T.M."/>
            <person name="Aerts A.L."/>
            <person name="Barry K."/>
            <person name="Choi C."/>
            <person name="Clum A."/>
            <person name="Coughlan A.Y."/>
            <person name="Deshpande S."/>
            <person name="Douglass A.P."/>
            <person name="Hanson S.J."/>
            <person name="Klenk H.-P."/>
            <person name="Labutti K."/>
            <person name="Lapidus A."/>
            <person name="Lindquist E."/>
            <person name="Lipzen A."/>
            <person name="Meier-Kolthoff J.P."/>
            <person name="Ohm R.A."/>
            <person name="Otillar R.P."/>
            <person name="Pangilinan J."/>
            <person name="Peng Y."/>
            <person name="Rokas A."/>
            <person name="Rosa C.A."/>
            <person name="Scheuner C."/>
            <person name="Sibirny A.A."/>
            <person name="Slot J.C."/>
            <person name="Stielow J.B."/>
            <person name="Sun H."/>
            <person name="Kurtzman C.P."/>
            <person name="Blackwell M."/>
            <person name="Grigoriev I.V."/>
            <person name="Jeffries T.W."/>
        </authorList>
    </citation>
    <scope>NUCLEOTIDE SEQUENCE [LARGE SCALE GENOMIC DNA]</scope>
    <source>
        <strain evidence="2">NRRL Y-17324</strain>
    </source>
</reference>
<gene>
    <name evidence="1" type="ORF">CANTADRAFT_24852</name>
</gene>
<proteinExistence type="predicted"/>
<keyword evidence="2" id="KW-1185">Reference proteome</keyword>
<dbReference type="Proteomes" id="UP000094285">
    <property type="component" value="Unassembled WGS sequence"/>
</dbReference>
<sequence length="58" mass="6780">MIPKKKGIPKGYTIEIKLPQEKEVEAATQFGYYVLSNTIYQHSRRIFSKLTLFLNALY</sequence>
<evidence type="ECO:0000313" key="2">
    <source>
        <dbReference type="Proteomes" id="UP000094285"/>
    </source>
</evidence>
<name>A0A1E4SRX0_9ASCO</name>
<evidence type="ECO:0000313" key="1">
    <source>
        <dbReference type="EMBL" id="ODV82263.1"/>
    </source>
</evidence>
<dbReference type="RefSeq" id="XP_020067385.1">
    <property type="nucleotide sequence ID" value="XM_020207238.1"/>
</dbReference>
<dbReference type="GeneID" id="30981375"/>
<dbReference type="AlphaFoldDB" id="A0A1E4SRX0"/>
<organism evidence="1 2">
    <name type="scientific">Suhomyces tanzawaensis NRRL Y-17324</name>
    <dbReference type="NCBI Taxonomy" id="984487"/>
    <lineage>
        <taxon>Eukaryota</taxon>
        <taxon>Fungi</taxon>
        <taxon>Dikarya</taxon>
        <taxon>Ascomycota</taxon>
        <taxon>Saccharomycotina</taxon>
        <taxon>Pichiomycetes</taxon>
        <taxon>Debaryomycetaceae</taxon>
        <taxon>Suhomyces</taxon>
    </lineage>
</organism>